<keyword evidence="3" id="KW-1185">Reference proteome</keyword>
<feature type="region of interest" description="Disordered" evidence="1">
    <location>
        <begin position="27"/>
        <end position="69"/>
    </location>
</feature>
<proteinExistence type="predicted"/>
<reference evidence="2 3" key="1">
    <citation type="submission" date="2023-05" db="EMBL/GenBank/DDBJ databases">
        <title>B98-5 Cell Line De Novo Hybrid Assembly: An Optical Mapping Approach.</title>
        <authorList>
            <person name="Kananen K."/>
            <person name="Auerbach J.A."/>
            <person name="Kautto E."/>
            <person name="Blachly J.S."/>
        </authorList>
    </citation>
    <scope>NUCLEOTIDE SEQUENCE [LARGE SCALE GENOMIC DNA]</scope>
    <source>
        <strain evidence="2">B95-8</strain>
        <tissue evidence="2">Cell line</tissue>
    </source>
</reference>
<evidence type="ECO:0000256" key="1">
    <source>
        <dbReference type="SAM" id="MobiDB-lite"/>
    </source>
</evidence>
<dbReference type="Proteomes" id="UP001266305">
    <property type="component" value="Unassembled WGS sequence"/>
</dbReference>
<dbReference type="EMBL" id="JASSZA010000003">
    <property type="protein sequence ID" value="KAK2116270.1"/>
    <property type="molecule type" value="Genomic_DNA"/>
</dbReference>
<accession>A0ABQ9W3Q9</accession>
<dbReference type="InterPro" id="IPR046355">
    <property type="entry name" value="Gab1-4-like"/>
</dbReference>
<comment type="caution">
    <text evidence="2">The sequence shown here is derived from an EMBL/GenBank/DDBJ whole genome shotgun (WGS) entry which is preliminary data.</text>
</comment>
<organism evidence="2 3">
    <name type="scientific">Saguinus oedipus</name>
    <name type="common">Cotton-top tamarin</name>
    <name type="synonym">Oedipomidas oedipus</name>
    <dbReference type="NCBI Taxonomy" id="9490"/>
    <lineage>
        <taxon>Eukaryota</taxon>
        <taxon>Metazoa</taxon>
        <taxon>Chordata</taxon>
        <taxon>Craniata</taxon>
        <taxon>Vertebrata</taxon>
        <taxon>Euteleostomi</taxon>
        <taxon>Mammalia</taxon>
        <taxon>Eutheria</taxon>
        <taxon>Euarchontoglires</taxon>
        <taxon>Primates</taxon>
        <taxon>Haplorrhini</taxon>
        <taxon>Platyrrhini</taxon>
        <taxon>Cebidae</taxon>
        <taxon>Callitrichinae</taxon>
        <taxon>Saguinus</taxon>
    </lineage>
</organism>
<gene>
    <name evidence="2" type="primary">GAB1_4</name>
    <name evidence="2" type="ORF">P7K49_006896</name>
</gene>
<evidence type="ECO:0000313" key="2">
    <source>
        <dbReference type="EMBL" id="KAK2116270.1"/>
    </source>
</evidence>
<feature type="non-terminal residue" evidence="2">
    <location>
        <position position="69"/>
    </location>
</feature>
<sequence length="69" mass="7746">KPAPLEIKPLPEWEELQAPVRSPITRSFAREFPMSPRPDSVHSTTSSSDSHDSEENYVPMNPNLSSEDP</sequence>
<name>A0ABQ9W3Q9_SAGOE</name>
<dbReference type="PANTHER" id="PTHR45960">
    <property type="entry name" value="GRB2-ASSOCIATED-BINDING PROTEIN"/>
    <property type="match status" value="1"/>
</dbReference>
<dbReference type="PANTHER" id="PTHR45960:SF5">
    <property type="entry name" value="GRB2-ASSOCIATED-BINDING PROTEIN 1"/>
    <property type="match status" value="1"/>
</dbReference>
<feature type="non-terminal residue" evidence="2">
    <location>
        <position position="1"/>
    </location>
</feature>
<protein>
    <submittedName>
        <fullName evidence="2">GPI-anchor transamidase subunit gab1</fullName>
    </submittedName>
</protein>
<evidence type="ECO:0000313" key="3">
    <source>
        <dbReference type="Proteomes" id="UP001266305"/>
    </source>
</evidence>